<keyword evidence="3" id="KW-0805">Transcription regulation</keyword>
<dbReference type="InterPro" id="IPR015422">
    <property type="entry name" value="PyrdxlP-dep_Trfase_small"/>
</dbReference>
<dbReference type="Proteomes" id="UP001556196">
    <property type="component" value="Unassembled WGS sequence"/>
</dbReference>
<dbReference type="InterPro" id="IPR015424">
    <property type="entry name" value="PyrdxlP-dep_Trfase"/>
</dbReference>
<dbReference type="GO" id="GO:0008483">
    <property type="term" value="F:transaminase activity"/>
    <property type="evidence" value="ECO:0007669"/>
    <property type="project" value="UniProtKB-KW"/>
</dbReference>
<proteinExistence type="inferred from homology"/>
<evidence type="ECO:0000256" key="1">
    <source>
        <dbReference type="ARBA" id="ARBA00005384"/>
    </source>
</evidence>
<accession>A0ABV3R4E0</accession>
<dbReference type="Pfam" id="PF00392">
    <property type="entry name" value="GntR"/>
    <property type="match status" value="1"/>
</dbReference>
<dbReference type="InterPro" id="IPR036388">
    <property type="entry name" value="WH-like_DNA-bd_sf"/>
</dbReference>
<dbReference type="Gene3D" id="3.90.1150.10">
    <property type="entry name" value="Aspartate Aminotransferase, domain 1"/>
    <property type="match status" value="1"/>
</dbReference>
<protein>
    <submittedName>
        <fullName evidence="8">PLP-dependent aminotransferase family protein</fullName>
    </submittedName>
</protein>
<feature type="region of interest" description="Disordered" evidence="6">
    <location>
        <begin position="85"/>
        <end position="107"/>
    </location>
</feature>
<dbReference type="SUPFAM" id="SSF46785">
    <property type="entry name" value="Winged helix' DNA-binding domain"/>
    <property type="match status" value="1"/>
</dbReference>
<dbReference type="InterPro" id="IPR051446">
    <property type="entry name" value="HTH_trans_reg/aminotransferase"/>
</dbReference>
<keyword evidence="4" id="KW-0238">DNA-binding</keyword>
<keyword evidence="5" id="KW-0804">Transcription</keyword>
<dbReference type="InterPro" id="IPR036390">
    <property type="entry name" value="WH_DNA-bd_sf"/>
</dbReference>
<evidence type="ECO:0000259" key="7">
    <source>
        <dbReference type="PROSITE" id="PS50949"/>
    </source>
</evidence>
<evidence type="ECO:0000256" key="2">
    <source>
        <dbReference type="ARBA" id="ARBA00022898"/>
    </source>
</evidence>
<dbReference type="SUPFAM" id="SSF53383">
    <property type="entry name" value="PLP-dependent transferases"/>
    <property type="match status" value="1"/>
</dbReference>
<name>A0ABV3R4E0_9HYPH</name>
<dbReference type="PANTHER" id="PTHR46577:SF1">
    <property type="entry name" value="HTH-TYPE TRANSCRIPTIONAL REGULATORY PROTEIN GABR"/>
    <property type="match status" value="1"/>
</dbReference>
<dbReference type="PROSITE" id="PS50949">
    <property type="entry name" value="HTH_GNTR"/>
    <property type="match status" value="1"/>
</dbReference>
<comment type="similarity">
    <text evidence="1">In the C-terminal section; belongs to the class-I pyridoxal-phosphate-dependent aminotransferase family.</text>
</comment>
<dbReference type="SMART" id="SM00345">
    <property type="entry name" value="HTH_GNTR"/>
    <property type="match status" value="1"/>
</dbReference>
<evidence type="ECO:0000256" key="4">
    <source>
        <dbReference type="ARBA" id="ARBA00023125"/>
    </source>
</evidence>
<evidence type="ECO:0000313" key="9">
    <source>
        <dbReference type="Proteomes" id="UP001556196"/>
    </source>
</evidence>
<keyword evidence="9" id="KW-1185">Reference proteome</keyword>
<gene>
    <name evidence="8" type="ORF">ABUE31_19525</name>
</gene>
<keyword evidence="2" id="KW-0663">Pyridoxal phosphate</keyword>
<evidence type="ECO:0000256" key="3">
    <source>
        <dbReference type="ARBA" id="ARBA00023015"/>
    </source>
</evidence>
<evidence type="ECO:0000256" key="6">
    <source>
        <dbReference type="SAM" id="MobiDB-lite"/>
    </source>
</evidence>
<dbReference type="InterPro" id="IPR000524">
    <property type="entry name" value="Tscrpt_reg_HTH_GntR"/>
</dbReference>
<evidence type="ECO:0000256" key="5">
    <source>
        <dbReference type="ARBA" id="ARBA00023163"/>
    </source>
</evidence>
<dbReference type="InterPro" id="IPR004839">
    <property type="entry name" value="Aminotransferase_I/II_large"/>
</dbReference>
<dbReference type="PANTHER" id="PTHR46577">
    <property type="entry name" value="HTH-TYPE TRANSCRIPTIONAL REGULATORY PROTEIN GABR"/>
    <property type="match status" value="1"/>
</dbReference>
<keyword evidence="8" id="KW-0032">Aminotransferase</keyword>
<keyword evidence="8" id="KW-0808">Transferase</keyword>
<feature type="domain" description="HTH gntR-type" evidence="7">
    <location>
        <begin position="13"/>
        <end position="81"/>
    </location>
</feature>
<evidence type="ECO:0000313" key="8">
    <source>
        <dbReference type="EMBL" id="MEW9808184.1"/>
    </source>
</evidence>
<reference evidence="8 9" key="1">
    <citation type="submission" date="2024-06" db="EMBL/GenBank/DDBJ databases">
        <authorList>
            <person name="Tuo L."/>
        </authorList>
    </citation>
    <scope>NUCLEOTIDE SEQUENCE [LARGE SCALE GENOMIC DNA]</scope>
    <source>
        <strain evidence="8 9">ZMM04-5</strain>
    </source>
</reference>
<dbReference type="Pfam" id="PF00155">
    <property type="entry name" value="Aminotran_1_2"/>
    <property type="match status" value="1"/>
</dbReference>
<organism evidence="8 9">
    <name type="scientific">Mesorhizobium marinum</name>
    <dbReference type="NCBI Taxonomy" id="3228790"/>
    <lineage>
        <taxon>Bacteria</taxon>
        <taxon>Pseudomonadati</taxon>
        <taxon>Pseudomonadota</taxon>
        <taxon>Alphaproteobacteria</taxon>
        <taxon>Hyphomicrobiales</taxon>
        <taxon>Phyllobacteriaceae</taxon>
        <taxon>Mesorhizobium</taxon>
    </lineage>
</organism>
<dbReference type="Gene3D" id="1.10.10.10">
    <property type="entry name" value="Winged helix-like DNA-binding domain superfamily/Winged helix DNA-binding domain"/>
    <property type="match status" value="1"/>
</dbReference>
<dbReference type="CDD" id="cd00609">
    <property type="entry name" value="AAT_like"/>
    <property type="match status" value="1"/>
</dbReference>
<dbReference type="RefSeq" id="WP_367725409.1">
    <property type="nucleotide sequence ID" value="NZ_JBFOCI010000007.1"/>
</dbReference>
<dbReference type="Gene3D" id="3.40.640.10">
    <property type="entry name" value="Type I PLP-dependent aspartate aminotransferase-like (Major domain)"/>
    <property type="match status" value="1"/>
</dbReference>
<dbReference type="EMBL" id="JBFOCI010000007">
    <property type="protein sequence ID" value="MEW9808184.1"/>
    <property type="molecule type" value="Genomic_DNA"/>
</dbReference>
<comment type="caution">
    <text evidence="8">The sequence shown here is derived from an EMBL/GenBank/DDBJ whole genome shotgun (WGS) entry which is preliminary data.</text>
</comment>
<dbReference type="CDD" id="cd07377">
    <property type="entry name" value="WHTH_GntR"/>
    <property type="match status" value="1"/>
</dbReference>
<sequence>MTNWLPSLSDGSGPIYQRLADRIESDIAQGVLPPGTKLPPQRDLAFDIGVTIGTIGRAYALVRERGLVSGEVGRGTFVLGHDAAGDHAPHPAPIPFGGTRARSDESARRGQLVMDSTSAPDLGQGEVIGTLLADIAREHPDKIVDYTRSMPADWREAGARWLAADQWAPDPGTVVPTLGVHASAMAVIAAVTSPGDKIAFEQLTYSSISRSANLIGRRSIVIRTDDFGPVPEDFERLCAQQHPKLAFLIPSLHNPTLTITPVDRRRDIAEIARRHNVWLIEDAIYAAMLDEQPTPIATFLPERTFYVGGLAKTVSAGVRGGWVACPANLAARVQVAHKMVTGGMSFLLAELGARLVLSGQADAIRQAARDEIEAREAIVREAFAGLDMSSHKRAPFAWIKLPDPWLSGTFKNVAASEGVLIDDEDEFKPGRTEQIYHRFRLGFSALARREDLRGGLATVRRLIDSPNSGYDNYG</sequence>
<dbReference type="InterPro" id="IPR015421">
    <property type="entry name" value="PyrdxlP-dep_Trfase_major"/>
</dbReference>